<organism evidence="1 2">
    <name type="scientific">Sulfurifustis variabilis</name>
    <dbReference type="NCBI Taxonomy" id="1675686"/>
    <lineage>
        <taxon>Bacteria</taxon>
        <taxon>Pseudomonadati</taxon>
        <taxon>Pseudomonadota</taxon>
        <taxon>Gammaproteobacteria</taxon>
        <taxon>Acidiferrobacterales</taxon>
        <taxon>Acidiferrobacteraceae</taxon>
        <taxon>Sulfurifustis</taxon>
    </lineage>
</organism>
<dbReference type="RefSeq" id="WP_096462192.1">
    <property type="nucleotide sequence ID" value="NZ_AP014936.1"/>
</dbReference>
<reference evidence="1 2" key="1">
    <citation type="submission" date="2015-08" db="EMBL/GenBank/DDBJ databases">
        <title>Complete genome sequence of Sulfurifustis variabilis.</title>
        <authorList>
            <person name="Miura A."/>
            <person name="Kojima H."/>
            <person name="Fukui M."/>
        </authorList>
    </citation>
    <scope>NUCLEOTIDE SEQUENCE [LARGE SCALE GENOMIC DNA]</scope>
    <source>
        <strain evidence="2">skN76</strain>
    </source>
</reference>
<evidence type="ECO:0000313" key="1">
    <source>
        <dbReference type="EMBL" id="BAU49834.1"/>
    </source>
</evidence>
<dbReference type="Proteomes" id="UP000218899">
    <property type="component" value="Chromosome"/>
</dbReference>
<dbReference type="AlphaFoldDB" id="A0A1B4VBM7"/>
<protein>
    <submittedName>
        <fullName evidence="1">Uncharacterized protein</fullName>
    </submittedName>
</protein>
<proteinExistence type="predicted"/>
<gene>
    <name evidence="1" type="ORF">SVA_3286</name>
</gene>
<evidence type="ECO:0000313" key="2">
    <source>
        <dbReference type="Proteomes" id="UP000218899"/>
    </source>
</evidence>
<sequence>MGNPTEQTGAASVFATLREAHGAMREHGDRRYHYSVTCLLPLGGQDDWSDDEITLILRELDTVDPEEYTLTLANLRAATPLRDSAWHIPAFDWVLVFYRHVPIPHSAL</sequence>
<dbReference type="KEGG" id="sva:SVA_3286"/>
<accession>A0A1B4VBM7</accession>
<dbReference type="EMBL" id="AP014936">
    <property type="protein sequence ID" value="BAU49834.1"/>
    <property type="molecule type" value="Genomic_DNA"/>
</dbReference>
<name>A0A1B4VBM7_9GAMM</name>
<keyword evidence="2" id="KW-1185">Reference proteome</keyword>